<keyword evidence="5" id="KW-1185">Reference proteome</keyword>
<accession>A0A8C3SPD0</accession>
<dbReference type="PROSITE" id="PS50835">
    <property type="entry name" value="IG_LIKE"/>
    <property type="match status" value="1"/>
</dbReference>
<dbReference type="Proteomes" id="UP000694403">
    <property type="component" value="Unplaced"/>
</dbReference>
<dbReference type="PANTHER" id="PTHR23268:SF14">
    <property type="entry name" value="T CELL RECEPTOR BETA VARIABLE 12-3-RELATED"/>
    <property type="match status" value="1"/>
</dbReference>
<proteinExistence type="predicted"/>
<name>A0A8C3SPD0_CHESE</name>
<dbReference type="InterPro" id="IPR007110">
    <property type="entry name" value="Ig-like_dom"/>
</dbReference>
<evidence type="ECO:0000313" key="5">
    <source>
        <dbReference type="Proteomes" id="UP000694403"/>
    </source>
</evidence>
<dbReference type="PANTHER" id="PTHR23268">
    <property type="entry name" value="T-CELL RECEPTOR BETA CHAIN"/>
    <property type="match status" value="1"/>
</dbReference>
<protein>
    <recommendedName>
        <fullName evidence="3">Ig-like domain-containing protein</fullName>
    </recommendedName>
</protein>
<dbReference type="Ensembl" id="ENSCSRT00000016134.1">
    <property type="protein sequence ID" value="ENSCSRP00000015474.1"/>
    <property type="gene ID" value="ENSCSRG00000011829.1"/>
</dbReference>
<dbReference type="InterPro" id="IPR013783">
    <property type="entry name" value="Ig-like_fold"/>
</dbReference>
<dbReference type="AlphaFoldDB" id="A0A8C3SPD0"/>
<dbReference type="InterPro" id="IPR036179">
    <property type="entry name" value="Ig-like_dom_sf"/>
</dbReference>
<dbReference type="GO" id="GO:0005886">
    <property type="term" value="C:plasma membrane"/>
    <property type="evidence" value="ECO:0007669"/>
    <property type="project" value="TreeGrafter"/>
</dbReference>
<dbReference type="SUPFAM" id="SSF48726">
    <property type="entry name" value="Immunoglobulin"/>
    <property type="match status" value="1"/>
</dbReference>
<feature type="domain" description="Ig-like" evidence="3">
    <location>
        <begin position="14"/>
        <end position="110"/>
    </location>
</feature>
<dbReference type="GO" id="GO:0002376">
    <property type="term" value="P:immune system process"/>
    <property type="evidence" value="ECO:0007669"/>
    <property type="project" value="UniProtKB-KW"/>
</dbReference>
<reference evidence="4" key="1">
    <citation type="submission" date="2025-08" db="UniProtKB">
        <authorList>
            <consortium name="Ensembl"/>
        </authorList>
    </citation>
    <scope>IDENTIFICATION</scope>
</reference>
<dbReference type="InterPro" id="IPR013106">
    <property type="entry name" value="Ig_V-set"/>
</dbReference>
<dbReference type="Pfam" id="PF07686">
    <property type="entry name" value="V-set"/>
    <property type="match status" value="1"/>
</dbReference>
<evidence type="ECO:0000256" key="1">
    <source>
        <dbReference type="ARBA" id="ARBA00022729"/>
    </source>
</evidence>
<dbReference type="SMART" id="SM00406">
    <property type="entry name" value="IGv"/>
    <property type="match status" value="1"/>
</dbReference>
<evidence type="ECO:0000313" key="4">
    <source>
        <dbReference type="Ensembl" id="ENSCSRP00000015474.1"/>
    </source>
</evidence>
<dbReference type="InterPro" id="IPR050413">
    <property type="entry name" value="TCR_beta_variable"/>
</dbReference>
<dbReference type="Gene3D" id="2.60.40.10">
    <property type="entry name" value="Immunoglobulins"/>
    <property type="match status" value="1"/>
</dbReference>
<dbReference type="InterPro" id="IPR003599">
    <property type="entry name" value="Ig_sub"/>
</dbReference>
<dbReference type="GO" id="GO:0007166">
    <property type="term" value="P:cell surface receptor signaling pathway"/>
    <property type="evidence" value="ECO:0007669"/>
    <property type="project" value="TreeGrafter"/>
</dbReference>
<dbReference type="SMART" id="SM00409">
    <property type="entry name" value="IG"/>
    <property type="match status" value="1"/>
</dbReference>
<evidence type="ECO:0000259" key="3">
    <source>
        <dbReference type="PROSITE" id="PS50835"/>
    </source>
</evidence>
<evidence type="ECO:0000256" key="2">
    <source>
        <dbReference type="ARBA" id="ARBA00022859"/>
    </source>
</evidence>
<reference evidence="4" key="2">
    <citation type="submission" date="2025-09" db="UniProtKB">
        <authorList>
            <consortium name="Ensembl"/>
        </authorList>
    </citation>
    <scope>IDENTIFICATION</scope>
</reference>
<organism evidence="4 5">
    <name type="scientific">Chelydra serpentina</name>
    <name type="common">Snapping turtle</name>
    <name type="synonym">Testudo serpentina</name>
    <dbReference type="NCBI Taxonomy" id="8475"/>
    <lineage>
        <taxon>Eukaryota</taxon>
        <taxon>Metazoa</taxon>
        <taxon>Chordata</taxon>
        <taxon>Craniata</taxon>
        <taxon>Vertebrata</taxon>
        <taxon>Euteleostomi</taxon>
        <taxon>Archelosauria</taxon>
        <taxon>Testudinata</taxon>
        <taxon>Testudines</taxon>
        <taxon>Cryptodira</taxon>
        <taxon>Durocryptodira</taxon>
        <taxon>Americhelydia</taxon>
        <taxon>Chelydroidea</taxon>
        <taxon>Chelydridae</taxon>
        <taxon>Chelydra</taxon>
    </lineage>
</organism>
<sequence length="130" mass="14789">GEKLVGALHPPAAPRCSGAQINQTRSLVLEKGHRAQLICEQTYGHDNMFWYRQDPGQALQLLFLFVHKELTDKGNVTDRFQAKRPQTELFHLEISSVKPEDSAVYFCAIEPLTQPQWELIQTEGLAYPIQ</sequence>
<keyword evidence="1" id="KW-0732">Signal</keyword>
<keyword evidence="2" id="KW-0391">Immunity</keyword>